<dbReference type="Proteomes" id="UP000544122">
    <property type="component" value="Unassembled WGS sequence"/>
</dbReference>
<dbReference type="InterPro" id="IPR036890">
    <property type="entry name" value="HATPase_C_sf"/>
</dbReference>
<keyword evidence="3" id="KW-0597">Phosphoprotein</keyword>
<proteinExistence type="predicted"/>
<dbReference type="SMART" id="SM00387">
    <property type="entry name" value="HATPase_c"/>
    <property type="match status" value="1"/>
</dbReference>
<keyword evidence="7" id="KW-1185">Reference proteome</keyword>
<dbReference type="AlphaFoldDB" id="A0A7Y4GQ98"/>
<evidence type="ECO:0000256" key="1">
    <source>
        <dbReference type="ARBA" id="ARBA00000085"/>
    </source>
</evidence>
<dbReference type="InterPro" id="IPR004358">
    <property type="entry name" value="Sig_transdc_His_kin-like_C"/>
</dbReference>
<dbReference type="InterPro" id="IPR036097">
    <property type="entry name" value="HisK_dim/P_sf"/>
</dbReference>
<evidence type="ECO:0000256" key="4">
    <source>
        <dbReference type="SAM" id="SignalP"/>
    </source>
</evidence>
<evidence type="ECO:0000313" key="6">
    <source>
        <dbReference type="EMBL" id="NOJ40000.1"/>
    </source>
</evidence>
<dbReference type="InterPro" id="IPR003594">
    <property type="entry name" value="HATPase_dom"/>
</dbReference>
<dbReference type="GO" id="GO:0000155">
    <property type="term" value="F:phosphorelay sensor kinase activity"/>
    <property type="evidence" value="ECO:0007669"/>
    <property type="project" value="InterPro"/>
</dbReference>
<dbReference type="InterPro" id="IPR003661">
    <property type="entry name" value="HisK_dim/P_dom"/>
</dbReference>
<comment type="caution">
    <text evidence="6">The sequence shown here is derived from an EMBL/GenBank/DDBJ whole genome shotgun (WGS) entry which is preliminary data.</text>
</comment>
<dbReference type="InterPro" id="IPR005467">
    <property type="entry name" value="His_kinase_dom"/>
</dbReference>
<dbReference type="RefSeq" id="WP_171579240.1">
    <property type="nucleotide sequence ID" value="NZ_JAAVLX010000003.1"/>
</dbReference>
<dbReference type="Pfam" id="PF02518">
    <property type="entry name" value="HATPase_c"/>
    <property type="match status" value="1"/>
</dbReference>
<evidence type="ECO:0000259" key="5">
    <source>
        <dbReference type="PROSITE" id="PS50109"/>
    </source>
</evidence>
<keyword evidence="4" id="KW-0732">Signal</keyword>
<sequence>MTYRTILCAVFLFLVAVDTACAEPKRVFLLHSFGRDFAPWNEYARSIREELDRQSPGPIDIFEASLATARFAGDEEGPFVDYLRTLFATRKLDLIIAVGGPAVNFVQRNRQQLFPAIPALFTALEHRRVSLSRLTANDAVVAANNDFPVIIDNILQVLPETTDVVVVLGNSPLEKYWVEQLRLDFKRFEGRVAFTWFNELSLEEMLKRAATLPPRSAIFFGLLSVDAAGVPHEEGKALKRIHEVATAPTFSHSDHFFGQGIVGGPLISISSVGRQAANAAVRILGGEAPETVKTAAIGYASPRFDWRELQRWDISESRLPKGSDVYFRVPSMWEQYQSQVTAGAAALLIQAAIISWLLLERRRRYFAEAEASSRRREVVRLNRVATASVLSSSIAHEINQPLGAILNNTEAAQIMIKANPPDLAQVGEILSDIIRDEQRVAEIILGLRNLLNNTKDQNLQTFDLNDTVSEVLGILGPEAAKRAVTVINERPTDALPVRADPIHIQQVILNLMMNGMDSMDACEPESRKLMVRTFRNLHSKMAEVAIADSGKGIPEENLKTVFNAFFTTKPQGTGLGLPIARTIVQTYGGTIWAENRNRGTVFHFTLPLCAASHGKEKYGESASGLLRS</sequence>
<dbReference type="PROSITE" id="PS50109">
    <property type="entry name" value="HIS_KIN"/>
    <property type="match status" value="1"/>
</dbReference>
<evidence type="ECO:0000256" key="2">
    <source>
        <dbReference type="ARBA" id="ARBA00012438"/>
    </source>
</evidence>
<comment type="catalytic activity">
    <reaction evidence="1">
        <text>ATP + protein L-histidine = ADP + protein N-phospho-L-histidine.</text>
        <dbReference type="EC" id="2.7.13.3"/>
    </reaction>
</comment>
<dbReference type="SUPFAM" id="SSF55874">
    <property type="entry name" value="ATPase domain of HSP90 chaperone/DNA topoisomerase II/histidine kinase"/>
    <property type="match status" value="1"/>
</dbReference>
<gene>
    <name evidence="6" type="ORF">HCN58_10370</name>
</gene>
<dbReference type="PRINTS" id="PR00344">
    <property type="entry name" value="BCTRLSENSOR"/>
</dbReference>
<protein>
    <recommendedName>
        <fullName evidence="2">histidine kinase</fullName>
        <ecNumber evidence="2">2.7.13.3</ecNumber>
    </recommendedName>
</protein>
<name>A0A7Y4GQ98_9BRAD</name>
<dbReference type="PANTHER" id="PTHR43065:SF42">
    <property type="entry name" value="TWO-COMPONENT SENSOR PPRA"/>
    <property type="match status" value="1"/>
</dbReference>
<dbReference type="Gene3D" id="1.10.287.130">
    <property type="match status" value="1"/>
</dbReference>
<dbReference type="EMBL" id="JAAVLX010000003">
    <property type="protein sequence ID" value="NOJ40000.1"/>
    <property type="molecule type" value="Genomic_DNA"/>
</dbReference>
<dbReference type="EC" id="2.7.13.3" evidence="2"/>
<dbReference type="PANTHER" id="PTHR43065">
    <property type="entry name" value="SENSOR HISTIDINE KINASE"/>
    <property type="match status" value="1"/>
</dbReference>
<organism evidence="6 7">
    <name type="scientific">Bradyrhizobium australiense</name>
    <dbReference type="NCBI Taxonomy" id="2721161"/>
    <lineage>
        <taxon>Bacteria</taxon>
        <taxon>Pseudomonadati</taxon>
        <taxon>Pseudomonadota</taxon>
        <taxon>Alphaproteobacteria</taxon>
        <taxon>Hyphomicrobiales</taxon>
        <taxon>Nitrobacteraceae</taxon>
        <taxon>Bradyrhizobium</taxon>
    </lineage>
</organism>
<evidence type="ECO:0000313" key="7">
    <source>
        <dbReference type="Proteomes" id="UP000544122"/>
    </source>
</evidence>
<feature type="signal peptide" evidence="4">
    <location>
        <begin position="1"/>
        <end position="22"/>
    </location>
</feature>
<reference evidence="6 7" key="1">
    <citation type="submission" date="2020-03" db="EMBL/GenBank/DDBJ databases">
        <title>Bradyrhizobium diversity isolated from nodules of Indigofera sp.</title>
        <authorList>
            <person name="Klepa M."/>
            <person name="Helene L."/>
            <person name="Hungria M."/>
        </authorList>
    </citation>
    <scope>NUCLEOTIDE SEQUENCE [LARGE SCALE GENOMIC DNA]</scope>
    <source>
        <strain evidence="6 7">WSM 1791</strain>
    </source>
</reference>
<feature type="domain" description="Histidine kinase" evidence="5">
    <location>
        <begin position="393"/>
        <end position="610"/>
    </location>
</feature>
<dbReference type="CDD" id="cd00082">
    <property type="entry name" value="HisKA"/>
    <property type="match status" value="1"/>
</dbReference>
<accession>A0A7Y4GQ98</accession>
<feature type="chain" id="PRO_5030512370" description="histidine kinase" evidence="4">
    <location>
        <begin position="23"/>
        <end position="628"/>
    </location>
</feature>
<dbReference type="Gene3D" id="3.30.565.10">
    <property type="entry name" value="Histidine kinase-like ATPase, C-terminal domain"/>
    <property type="match status" value="1"/>
</dbReference>
<evidence type="ECO:0000256" key="3">
    <source>
        <dbReference type="ARBA" id="ARBA00022553"/>
    </source>
</evidence>
<dbReference type="SUPFAM" id="SSF47384">
    <property type="entry name" value="Homodimeric domain of signal transducing histidine kinase"/>
    <property type="match status" value="1"/>
</dbReference>